<dbReference type="FunCoup" id="A5E447">
    <property type="interactions" value="975"/>
</dbReference>
<sequence>MAKRKATEKVEQKEVKKPTKAPHPRTSISICIPSTVISNKNAHNLEQKTMICYQIAKACLIYNVAEIVVLKVPEKRMGAKGDEEQKTPSAVTVGNKVVFNEDFNPVLDGVEEKKNKGNDKANGSFDKSKEDALLLASLLQFFITPPYLIKTVFLPHLNPHMQDILHKFKYAYKLPKITTLPFMQNNEVYRDFKEGIIIPRETPKIKAKLKSKKFRVKAPHKVTVSKYVNIGEREALELDISREIPIYLRVTVDLKNKTIVSPQRAYGVVGHESSFGYLVRVVDDGFHKVFTKSPVVDGYNCTVFVLCDDYFNKLGKVLDEVKEYEDDEESRQQQQAQVREEEKEEKEGDSSKKILVVVGNYKDFQLSFEDDEEAKSTMFEGLDGVLKLFDYKLNIPLGCRTEDGVLIALTKLLE</sequence>
<dbReference type="OMA" id="MQNNEVY"/>
<dbReference type="PANTHER" id="PTHR12150:SF13">
    <property type="entry name" value="METHYLTRANSFERASE C9ORF114-RELATED"/>
    <property type="match status" value="1"/>
</dbReference>
<dbReference type="OrthoDB" id="361029at2759"/>
<dbReference type="KEGG" id="lel:PVL30_004103"/>
<dbReference type="InterPro" id="IPR029028">
    <property type="entry name" value="Alpha/beta_knot_MTases"/>
</dbReference>
<dbReference type="VEuPathDB" id="FungiDB:LELG_04386"/>
<dbReference type="InterPro" id="IPR003750">
    <property type="entry name" value="Put_MeTrfase-C9orf114-like"/>
</dbReference>
<evidence type="ECO:0000256" key="2">
    <source>
        <dbReference type="SAM" id="MobiDB-lite"/>
    </source>
</evidence>
<feature type="region of interest" description="Disordered" evidence="2">
    <location>
        <begin position="325"/>
        <end position="347"/>
    </location>
</feature>
<evidence type="ECO:0000313" key="3">
    <source>
        <dbReference type="EMBL" id="EDK46205.1"/>
    </source>
</evidence>
<dbReference type="eggNOG" id="KOG3925">
    <property type="taxonomic scope" value="Eukaryota"/>
</dbReference>
<dbReference type="Pfam" id="PF02598">
    <property type="entry name" value="Methyltrn_RNA_3"/>
    <property type="match status" value="1"/>
</dbReference>
<dbReference type="InterPro" id="IPR029026">
    <property type="entry name" value="tRNA_m1G_MTases_N"/>
</dbReference>
<gene>
    <name evidence="3" type="ORF">LELG_04386</name>
</gene>
<proteinExistence type="inferred from homology"/>
<evidence type="ECO:0000313" key="4">
    <source>
        <dbReference type="Proteomes" id="UP000001996"/>
    </source>
</evidence>
<dbReference type="STRING" id="379508.A5E447"/>
<dbReference type="PANTHER" id="PTHR12150">
    <property type="entry name" value="CLASS IV SAM-BINDING METHYLTRANSFERASE-RELATED"/>
    <property type="match status" value="1"/>
</dbReference>
<protein>
    <submittedName>
        <fullName evidence="3">Uncharacterized protein</fullName>
    </submittedName>
</protein>
<dbReference type="HOGENOM" id="CLU_061859_0_0_1"/>
<feature type="compositionally biased region" description="Basic and acidic residues" evidence="2">
    <location>
        <begin position="338"/>
        <end position="347"/>
    </location>
</feature>
<dbReference type="Gene3D" id="3.40.1280.10">
    <property type="match status" value="2"/>
</dbReference>
<name>A5E447_LODEL</name>
<comment type="similarity">
    <text evidence="1">Belongs to the class IV-like SAM-binding methyltransferase superfamily.</text>
</comment>
<accession>A5E447</accession>
<feature type="region of interest" description="Disordered" evidence="2">
    <location>
        <begin position="1"/>
        <end position="25"/>
    </location>
</feature>
<evidence type="ECO:0000256" key="1">
    <source>
        <dbReference type="ARBA" id="ARBA00009841"/>
    </source>
</evidence>
<dbReference type="InParanoid" id="A5E447"/>
<dbReference type="Proteomes" id="UP000001996">
    <property type="component" value="Unassembled WGS sequence"/>
</dbReference>
<dbReference type="EMBL" id="CH981529">
    <property type="protein sequence ID" value="EDK46205.1"/>
    <property type="molecule type" value="Genomic_DNA"/>
</dbReference>
<keyword evidence="4" id="KW-1185">Reference proteome</keyword>
<dbReference type="GeneID" id="5231295"/>
<dbReference type="AlphaFoldDB" id="A5E447"/>
<reference evidence="3 4" key="1">
    <citation type="journal article" date="2009" name="Nature">
        <title>Evolution of pathogenicity and sexual reproduction in eight Candida genomes.</title>
        <authorList>
            <person name="Butler G."/>
            <person name="Rasmussen M.D."/>
            <person name="Lin M.F."/>
            <person name="Santos M.A."/>
            <person name="Sakthikumar S."/>
            <person name="Munro C.A."/>
            <person name="Rheinbay E."/>
            <person name="Grabherr M."/>
            <person name="Forche A."/>
            <person name="Reedy J.L."/>
            <person name="Agrafioti I."/>
            <person name="Arnaud M.B."/>
            <person name="Bates S."/>
            <person name="Brown A.J."/>
            <person name="Brunke S."/>
            <person name="Costanzo M.C."/>
            <person name="Fitzpatrick D.A."/>
            <person name="de Groot P.W."/>
            <person name="Harris D."/>
            <person name="Hoyer L.L."/>
            <person name="Hube B."/>
            <person name="Klis F.M."/>
            <person name="Kodira C."/>
            <person name="Lennard N."/>
            <person name="Logue M.E."/>
            <person name="Martin R."/>
            <person name="Neiman A.M."/>
            <person name="Nikolaou E."/>
            <person name="Quail M.A."/>
            <person name="Quinn J."/>
            <person name="Santos M.C."/>
            <person name="Schmitzberger F.F."/>
            <person name="Sherlock G."/>
            <person name="Shah P."/>
            <person name="Silverstein K.A."/>
            <person name="Skrzypek M.S."/>
            <person name="Soll D."/>
            <person name="Staggs R."/>
            <person name="Stansfield I."/>
            <person name="Stumpf M.P."/>
            <person name="Sudbery P.E."/>
            <person name="Srikantha T."/>
            <person name="Zeng Q."/>
            <person name="Berman J."/>
            <person name="Berriman M."/>
            <person name="Heitman J."/>
            <person name="Gow N.A."/>
            <person name="Lorenz M.C."/>
            <person name="Birren B.W."/>
            <person name="Kellis M."/>
            <person name="Cuomo C.A."/>
        </authorList>
    </citation>
    <scope>NUCLEOTIDE SEQUENCE [LARGE SCALE GENOMIC DNA]</scope>
    <source>
        <strain evidence="4">ATCC 11503 / BCRC 21390 / CBS 2605 / JCM 1781 / NBRC 1676 / NRRL YB-4239</strain>
    </source>
</reference>
<feature type="compositionally biased region" description="Basic and acidic residues" evidence="2">
    <location>
        <begin position="1"/>
        <end position="17"/>
    </location>
</feature>
<organism evidence="3 4">
    <name type="scientific">Lodderomyces elongisporus (strain ATCC 11503 / CBS 2605 / JCM 1781 / NBRC 1676 / NRRL YB-4239)</name>
    <name type="common">Yeast</name>
    <name type="synonym">Saccharomyces elongisporus</name>
    <dbReference type="NCBI Taxonomy" id="379508"/>
    <lineage>
        <taxon>Eukaryota</taxon>
        <taxon>Fungi</taxon>
        <taxon>Dikarya</taxon>
        <taxon>Ascomycota</taxon>
        <taxon>Saccharomycotina</taxon>
        <taxon>Pichiomycetes</taxon>
        <taxon>Debaryomycetaceae</taxon>
        <taxon>Candida/Lodderomyces clade</taxon>
        <taxon>Lodderomyces</taxon>
    </lineage>
</organism>
<dbReference type="SUPFAM" id="SSF75217">
    <property type="entry name" value="alpha/beta knot"/>
    <property type="match status" value="1"/>
</dbReference>